<accession>A0A268NYY0</accession>
<reference evidence="8 9" key="1">
    <citation type="submission" date="2017-07" db="EMBL/GenBank/DDBJ databases">
        <title>Isolation and whole genome analysis of endospore-forming bacteria from heroin.</title>
        <authorList>
            <person name="Kalinowski J."/>
            <person name="Ahrens B."/>
            <person name="Al-Dilaimi A."/>
            <person name="Winkler A."/>
            <person name="Wibberg D."/>
            <person name="Schleenbecker U."/>
            <person name="Ruckert C."/>
            <person name="Wolfel R."/>
            <person name="Grass G."/>
        </authorList>
    </citation>
    <scope>NUCLEOTIDE SEQUENCE [LARGE SCALE GENOMIC DNA]</scope>
    <source>
        <strain evidence="7 8">7523-2</strain>
        <strain evidence="6 9">7539</strain>
    </source>
</reference>
<dbReference type="PROSITE" id="PS51071">
    <property type="entry name" value="HTH_RPIR"/>
    <property type="match status" value="1"/>
</dbReference>
<dbReference type="PANTHER" id="PTHR30514:SF21">
    <property type="entry name" value="RPIR-FAMILY TRANSCRIPTIONAL REGULATOR"/>
    <property type="match status" value="1"/>
</dbReference>
<protein>
    <recommendedName>
        <fullName evidence="10">MurR/RpiR family transcriptional regulator</fullName>
    </recommendedName>
</protein>
<dbReference type="Pfam" id="PF01380">
    <property type="entry name" value="SIS"/>
    <property type="match status" value="1"/>
</dbReference>
<dbReference type="InterPro" id="IPR000281">
    <property type="entry name" value="HTH_RpiR"/>
</dbReference>
<evidence type="ECO:0000313" key="9">
    <source>
        <dbReference type="Proteomes" id="UP000216207"/>
    </source>
</evidence>
<dbReference type="Gene3D" id="1.10.10.10">
    <property type="entry name" value="Winged helix-like DNA-binding domain superfamily/Winged helix DNA-binding domain"/>
    <property type="match status" value="1"/>
</dbReference>
<evidence type="ECO:0000256" key="2">
    <source>
        <dbReference type="ARBA" id="ARBA00023125"/>
    </source>
</evidence>
<dbReference type="CDD" id="cd05013">
    <property type="entry name" value="SIS_RpiR"/>
    <property type="match status" value="1"/>
</dbReference>
<feature type="domain" description="HTH rpiR-type" evidence="4">
    <location>
        <begin position="2"/>
        <end position="78"/>
    </location>
</feature>
<keyword evidence="1" id="KW-0805">Transcription regulation</keyword>
<evidence type="ECO:0000259" key="5">
    <source>
        <dbReference type="PROSITE" id="PS51464"/>
    </source>
</evidence>
<dbReference type="InterPro" id="IPR009057">
    <property type="entry name" value="Homeodomain-like_sf"/>
</dbReference>
<dbReference type="InterPro" id="IPR001347">
    <property type="entry name" value="SIS_dom"/>
</dbReference>
<dbReference type="PROSITE" id="PS51464">
    <property type="entry name" value="SIS"/>
    <property type="match status" value="1"/>
</dbReference>
<dbReference type="Pfam" id="PF01418">
    <property type="entry name" value="HTH_6"/>
    <property type="match status" value="1"/>
</dbReference>
<dbReference type="GO" id="GO:1901135">
    <property type="term" value="P:carbohydrate derivative metabolic process"/>
    <property type="evidence" value="ECO:0007669"/>
    <property type="project" value="InterPro"/>
</dbReference>
<dbReference type="InterPro" id="IPR035472">
    <property type="entry name" value="RpiR-like_SIS"/>
</dbReference>
<dbReference type="InterPro" id="IPR036388">
    <property type="entry name" value="WH-like_DNA-bd_sf"/>
</dbReference>
<dbReference type="GO" id="GO:0097367">
    <property type="term" value="F:carbohydrate derivative binding"/>
    <property type="evidence" value="ECO:0007669"/>
    <property type="project" value="InterPro"/>
</dbReference>
<dbReference type="EMBL" id="NPBS01000087">
    <property type="protein sequence ID" value="PAF24933.1"/>
    <property type="molecule type" value="Genomic_DNA"/>
</dbReference>
<dbReference type="GO" id="GO:0003677">
    <property type="term" value="F:DNA binding"/>
    <property type="evidence" value="ECO:0007669"/>
    <property type="project" value="UniProtKB-KW"/>
</dbReference>
<name>A0A268NYY0_SHOCL</name>
<dbReference type="AlphaFoldDB" id="A0A268NYY0"/>
<dbReference type="GeneID" id="86924771"/>
<evidence type="ECO:0000313" key="8">
    <source>
        <dbReference type="Proteomes" id="UP000216133"/>
    </source>
</evidence>
<organism evidence="6 9">
    <name type="scientific">Shouchella clausii</name>
    <name type="common">Alkalihalobacillus clausii</name>
    <dbReference type="NCBI Taxonomy" id="79880"/>
    <lineage>
        <taxon>Bacteria</taxon>
        <taxon>Bacillati</taxon>
        <taxon>Bacillota</taxon>
        <taxon>Bacilli</taxon>
        <taxon>Bacillales</taxon>
        <taxon>Bacillaceae</taxon>
        <taxon>Shouchella</taxon>
    </lineage>
</organism>
<evidence type="ECO:0000256" key="1">
    <source>
        <dbReference type="ARBA" id="ARBA00023015"/>
    </source>
</evidence>
<evidence type="ECO:0000313" key="7">
    <source>
        <dbReference type="EMBL" id="PAF24933.1"/>
    </source>
</evidence>
<dbReference type="RefSeq" id="WP_094423839.1">
    <property type="nucleotide sequence ID" value="NZ_BOQQ01000007.1"/>
</dbReference>
<dbReference type="PANTHER" id="PTHR30514">
    <property type="entry name" value="GLUCOKINASE"/>
    <property type="match status" value="1"/>
</dbReference>
<gene>
    <name evidence="7" type="ORF">CHH61_16350</name>
    <name evidence="6" type="ORF">CHH72_13400</name>
</gene>
<evidence type="ECO:0000259" key="4">
    <source>
        <dbReference type="PROSITE" id="PS51071"/>
    </source>
</evidence>
<dbReference type="Proteomes" id="UP000216133">
    <property type="component" value="Unassembled WGS sequence"/>
</dbReference>
<dbReference type="InterPro" id="IPR046348">
    <property type="entry name" value="SIS_dom_sf"/>
</dbReference>
<dbReference type="EMBL" id="NPCC01000017">
    <property type="protein sequence ID" value="PAE88270.1"/>
    <property type="molecule type" value="Genomic_DNA"/>
</dbReference>
<comment type="caution">
    <text evidence="6">The sequence shown here is derived from an EMBL/GenBank/DDBJ whole genome shotgun (WGS) entry which is preliminary data.</text>
</comment>
<dbReference type="Gene3D" id="3.40.50.10490">
    <property type="entry name" value="Glucose-6-phosphate isomerase like protein, domain 1"/>
    <property type="match status" value="1"/>
</dbReference>
<proteinExistence type="predicted"/>
<feature type="domain" description="SIS" evidence="5">
    <location>
        <begin position="111"/>
        <end position="251"/>
    </location>
</feature>
<dbReference type="InterPro" id="IPR047640">
    <property type="entry name" value="RpiR-like"/>
</dbReference>
<keyword evidence="3" id="KW-0804">Transcription</keyword>
<dbReference type="Proteomes" id="UP000216207">
    <property type="component" value="Unassembled WGS sequence"/>
</dbReference>
<dbReference type="GO" id="GO:0003700">
    <property type="term" value="F:DNA-binding transcription factor activity"/>
    <property type="evidence" value="ECO:0007669"/>
    <property type="project" value="InterPro"/>
</dbReference>
<sequence length="268" mass="29488">MLPMLQQIQVNYHALSAAEKRIADYVMSAPEELANIHIKDLAAKCSVSVATITRFCRKVGAANFVEFKMSVRDSIRTEEEGGELIAEMESIYKAIIGGSRELINQDDIVQAATLLENANRIEIYGIGSSGLSGQEMKFRLMRMGMRVDCHIDSHTMVMNASLLTAADVVLAISNSGHTVDIQEAVALAKENGATVILLTNHEHTPLSEMADLLLLSFSPKPFYARGFLNAQLSIVHVLDLISLVLAQNEERAEARRKTLHALSQLKKI</sequence>
<dbReference type="SUPFAM" id="SSF53697">
    <property type="entry name" value="SIS domain"/>
    <property type="match status" value="1"/>
</dbReference>
<evidence type="ECO:0000256" key="3">
    <source>
        <dbReference type="ARBA" id="ARBA00023163"/>
    </source>
</evidence>
<dbReference type="SUPFAM" id="SSF46689">
    <property type="entry name" value="Homeodomain-like"/>
    <property type="match status" value="1"/>
</dbReference>
<evidence type="ECO:0008006" key="10">
    <source>
        <dbReference type="Google" id="ProtNLM"/>
    </source>
</evidence>
<keyword evidence="2" id="KW-0238">DNA-binding</keyword>
<evidence type="ECO:0000313" key="6">
    <source>
        <dbReference type="EMBL" id="PAE88270.1"/>
    </source>
</evidence>